<sequence length="1197" mass="136371">MAEAANEVLDSHLDFLLRELNGEDSSDDGVPCSQISTCTNNDDEASMVLCSQQNKNYPLTQSKFFNNLSNQENKNGFTPLSSSCSSCSHEEKSANSTYLEDLPVSDVLDSALCNPTMACNNTGDLIQHSVENDSDKHLSFKRKKTETCSQPVLCSSTAEDKDDFCMISSWPGRRKLHNLNEDRKNSNCVRTGVVLKENRQCSNVSNMVLAKTQQKITLFPVDIKEDHDKCNTLPSLHNLERQVDRSENEEAKSCAESKSYEFDLSSMSKGTEHYSHLTVVEEKSSAATPSPHDAEEEIDTNNESHIKNQADELKLMSEAGANIFDTPEELFKMKKTYNSPYKLQNFHNKQKIFPLELELIGVQGQPELLNCQAHLELPTICERAKLLTSSEITEIQNQLETPKVLNFQKEKKLFNLHEKTNTSTEIEPTQSNYQKLLKSPVLEEQLELASVDSSKISKTHEGSSITLQVSKPQKTEKDLTLLEINMQQKYDVEPPTSQMQPDYPSDQEYLELEEKSEGLNTEQPTLKAHFNSSKGQELSDKQVQEKSFSLNVQNVEKQEDLQVTQKLPEPTFSEHQPQFLSFEDHIEPINVPKELETTSNKKQNVQLQFCQWQFKPLNNLNEQETVRNDLDRGVEVSIKDEQTNPITVDEQMKEFNSKKGNFFHDGLDQSNIKTVMETMTVPKVEANTMRSQNCNISINEAKEQEMPQNYQNYKELSTSNIPKNKMAEEGCQHVIVLQNPQETAQKAVSNITFRKTSSEVHGTLGSENKCEKFSNLQEVPFDFSYETNEAKLILSDQFAEVAMIENVQDAQFSRENDYQPVQFNHDQCKDIIPDNLPVSISAPLLLKNNFTSKPDEHAFQEVPISSGIRDKQTDREESQQSQYSCMQSKKSLQELCSVDVEIYVHSRETCFTSLMHQSQIKNIAEKTMHNLPSPALKYSSTDQKIDANNSLNCPNIKQLQNLMKRGHFDQHAIETQDKNFIPNHLLSQIQIVKNSPNISLSRKKCQNQDNLKTEEESFTSFENDPNYKTVCNQNMLPVKNDDPNYKIVYNENMLSVKNEIQVFGIEGKGATNSTISPLNKTIEKDEGTTLFNNGKQTIQGLDHIVPEKHLYADDEWKEVSLYGDALGEKESHLETERKRVFHWNDVYEASLLKSSNETNLENHPTLALDRLQPLHQTQRPLRVGLSRKQKVKSLHDK</sequence>
<feature type="region of interest" description="Disordered" evidence="1">
    <location>
        <begin position="857"/>
        <end position="879"/>
    </location>
</feature>
<keyword evidence="3" id="KW-1185">Reference proteome</keyword>
<evidence type="ECO:0000256" key="1">
    <source>
        <dbReference type="SAM" id="MobiDB-lite"/>
    </source>
</evidence>
<proteinExistence type="predicted"/>
<protein>
    <submittedName>
        <fullName evidence="2">Uncharacterized protein</fullName>
    </submittedName>
</protein>
<feature type="compositionally biased region" description="Basic and acidic residues" evidence="1">
    <location>
        <begin position="868"/>
        <end position="878"/>
    </location>
</feature>
<comment type="caution">
    <text evidence="2">The sequence shown here is derived from an EMBL/GenBank/DDBJ whole genome shotgun (WGS) entry which is preliminary data.</text>
</comment>
<gene>
    <name evidence="2" type="ORF">RRG08_029621</name>
</gene>
<feature type="region of interest" description="Disordered" evidence="1">
    <location>
        <begin position="283"/>
        <end position="303"/>
    </location>
</feature>
<evidence type="ECO:0000313" key="2">
    <source>
        <dbReference type="EMBL" id="KAK3701149.1"/>
    </source>
</evidence>
<name>A0AAE1CJY8_9GAST</name>
<organism evidence="2 3">
    <name type="scientific">Elysia crispata</name>
    <name type="common">lettuce slug</name>
    <dbReference type="NCBI Taxonomy" id="231223"/>
    <lineage>
        <taxon>Eukaryota</taxon>
        <taxon>Metazoa</taxon>
        <taxon>Spiralia</taxon>
        <taxon>Lophotrochozoa</taxon>
        <taxon>Mollusca</taxon>
        <taxon>Gastropoda</taxon>
        <taxon>Heterobranchia</taxon>
        <taxon>Euthyneura</taxon>
        <taxon>Panpulmonata</taxon>
        <taxon>Sacoglossa</taxon>
        <taxon>Placobranchoidea</taxon>
        <taxon>Plakobranchidae</taxon>
        <taxon>Elysia</taxon>
    </lineage>
</organism>
<accession>A0AAE1CJY8</accession>
<dbReference type="Proteomes" id="UP001283361">
    <property type="component" value="Unassembled WGS sequence"/>
</dbReference>
<evidence type="ECO:0000313" key="3">
    <source>
        <dbReference type="Proteomes" id="UP001283361"/>
    </source>
</evidence>
<dbReference type="AlphaFoldDB" id="A0AAE1CJY8"/>
<dbReference type="EMBL" id="JAWDGP010007897">
    <property type="protein sequence ID" value="KAK3701149.1"/>
    <property type="molecule type" value="Genomic_DNA"/>
</dbReference>
<reference evidence="2" key="1">
    <citation type="journal article" date="2023" name="G3 (Bethesda)">
        <title>A reference genome for the long-term kleptoplast-retaining sea slug Elysia crispata morphotype clarki.</title>
        <authorList>
            <person name="Eastman K.E."/>
            <person name="Pendleton A.L."/>
            <person name="Shaikh M.A."/>
            <person name="Suttiyut T."/>
            <person name="Ogas R."/>
            <person name="Tomko P."/>
            <person name="Gavelis G."/>
            <person name="Widhalm J.R."/>
            <person name="Wisecaver J.H."/>
        </authorList>
    </citation>
    <scope>NUCLEOTIDE SEQUENCE</scope>
    <source>
        <strain evidence="2">ECLA1</strain>
    </source>
</reference>